<gene>
    <name evidence="1" type="ORF">JKJ07_35145</name>
</gene>
<evidence type="ECO:0000313" key="2">
    <source>
        <dbReference type="Proteomes" id="UP000598996"/>
    </source>
</evidence>
<proteinExistence type="predicted"/>
<organism evidence="1 2">
    <name type="scientific">Paractinoplanes lichenicola</name>
    <dbReference type="NCBI Taxonomy" id="2802976"/>
    <lineage>
        <taxon>Bacteria</taxon>
        <taxon>Bacillati</taxon>
        <taxon>Actinomycetota</taxon>
        <taxon>Actinomycetes</taxon>
        <taxon>Micromonosporales</taxon>
        <taxon>Micromonosporaceae</taxon>
        <taxon>Paractinoplanes</taxon>
    </lineage>
</organism>
<name>A0ABS1VYJ9_9ACTN</name>
<keyword evidence="2" id="KW-1185">Reference proteome</keyword>
<accession>A0ABS1VYJ9</accession>
<reference evidence="1 2" key="1">
    <citation type="submission" date="2021-01" db="EMBL/GenBank/DDBJ databases">
        <title>Actinoplanes sp. nov. LDG1-01 isolated from lichen.</title>
        <authorList>
            <person name="Saeng-In P."/>
            <person name="Phongsopitanun W."/>
            <person name="Kanchanasin P."/>
            <person name="Yuki M."/>
            <person name="Kudo T."/>
            <person name="Ohkuma M."/>
            <person name="Tanasupawat S."/>
        </authorList>
    </citation>
    <scope>NUCLEOTIDE SEQUENCE [LARGE SCALE GENOMIC DNA]</scope>
    <source>
        <strain evidence="1 2">LDG1-01</strain>
    </source>
</reference>
<comment type="caution">
    <text evidence="1">The sequence shown here is derived from an EMBL/GenBank/DDBJ whole genome shotgun (WGS) entry which is preliminary data.</text>
</comment>
<dbReference type="RefSeq" id="WP_202996259.1">
    <property type="nucleotide sequence ID" value="NZ_JAENHO010000011.1"/>
</dbReference>
<evidence type="ECO:0000313" key="1">
    <source>
        <dbReference type="EMBL" id="MBL7259567.1"/>
    </source>
</evidence>
<dbReference type="Proteomes" id="UP000598996">
    <property type="component" value="Unassembled WGS sequence"/>
</dbReference>
<protein>
    <submittedName>
        <fullName evidence="1">Uncharacterized protein</fullName>
    </submittedName>
</protein>
<dbReference type="EMBL" id="JAENHO010000011">
    <property type="protein sequence ID" value="MBL7259567.1"/>
    <property type="molecule type" value="Genomic_DNA"/>
</dbReference>
<sequence length="588" mass="64999">MADSRAPWLTRRVRHERRPREVVHDLLEITADGVDVTVYVILWETAYGPVLYFVRLDDGPYVFFQSVEGQLLSRLLTPERWPATLFVEPDTVYLDNLAHERAAGPFVRVRAPQFVDLGGGRHGASKIGRNLGADLPIWAGGTATVETARAVLAERGRTVTVPDSKKWGRSEALLLTAMRGGLPESYPLAWAALAREHKIVLEQLLAGHARLPDRAEGWYLAARPRPPRPPEPLRRLLDQVVVPADRGERAADEIIALRAAARDMDRDDPRVEPWTAAASRLAFLMFQDSSARIIGREPPQPHLDRARAADLITAVTSWSGEVARTWRKTLVPVRDEAAALRRHRLAAAARDLGRPDVVLRDPAGRYVLGFGDKVWAEWPRDPAVAATWTGETVLAADGPAGPLLALTPEPGGAVRADPMPAALTDGGPMRFGDARHLLRLLLGLALEPGDAGFATRAFVFGVLTEEPGMTLWPALTAPGDALRLPWPTVLAAAADDIALVRRLLAPDAPKIYQYYAVVSDMTHKTVQVVRRSATSDGHERDEAFTGHGWEHTFSLFDIDRGHGDNYEYRRLRVEEVIPAIEDERKRRT</sequence>